<protein>
    <submittedName>
        <fullName evidence="2">Uncharacterized protein</fullName>
    </submittedName>
</protein>
<dbReference type="InterPro" id="IPR007033">
    <property type="entry name" value="GORAB"/>
</dbReference>
<evidence type="ECO:0000256" key="1">
    <source>
        <dbReference type="SAM" id="MobiDB-lite"/>
    </source>
</evidence>
<sequence length="66" mass="7749">MKNEIISSNHSPRREDKEDLEEEMSRSALATLRANEEEIQMREMEVRLDKISSIQHYNTKFGLGLL</sequence>
<gene>
    <name evidence="2" type="ORF">PIB30_059019</name>
</gene>
<evidence type="ECO:0000313" key="3">
    <source>
        <dbReference type="Proteomes" id="UP001341840"/>
    </source>
</evidence>
<proteinExistence type="predicted"/>
<dbReference type="Pfam" id="PF04949">
    <property type="entry name" value="Transcrip_act"/>
    <property type="match status" value="1"/>
</dbReference>
<reference evidence="2 3" key="1">
    <citation type="journal article" date="2023" name="Plants (Basel)">
        <title>Bridging the Gap: Combining Genomics and Transcriptomics Approaches to Understand Stylosanthes scabra, an Orphan Legume from the Brazilian Caatinga.</title>
        <authorList>
            <person name="Ferreira-Neto J.R.C."/>
            <person name="da Silva M.D."/>
            <person name="Binneck E."/>
            <person name="de Melo N.F."/>
            <person name="da Silva R.H."/>
            <person name="de Melo A.L.T.M."/>
            <person name="Pandolfi V."/>
            <person name="Bustamante F.O."/>
            <person name="Brasileiro-Vidal A.C."/>
            <person name="Benko-Iseppon A.M."/>
        </authorList>
    </citation>
    <scope>NUCLEOTIDE SEQUENCE [LARGE SCALE GENOMIC DNA]</scope>
    <source>
        <tissue evidence="2">Leaves</tissue>
    </source>
</reference>
<feature type="region of interest" description="Disordered" evidence="1">
    <location>
        <begin position="1"/>
        <end position="23"/>
    </location>
</feature>
<evidence type="ECO:0000313" key="2">
    <source>
        <dbReference type="EMBL" id="MED6112146.1"/>
    </source>
</evidence>
<organism evidence="2 3">
    <name type="scientific">Stylosanthes scabra</name>
    <dbReference type="NCBI Taxonomy" id="79078"/>
    <lineage>
        <taxon>Eukaryota</taxon>
        <taxon>Viridiplantae</taxon>
        <taxon>Streptophyta</taxon>
        <taxon>Embryophyta</taxon>
        <taxon>Tracheophyta</taxon>
        <taxon>Spermatophyta</taxon>
        <taxon>Magnoliopsida</taxon>
        <taxon>eudicotyledons</taxon>
        <taxon>Gunneridae</taxon>
        <taxon>Pentapetalae</taxon>
        <taxon>rosids</taxon>
        <taxon>fabids</taxon>
        <taxon>Fabales</taxon>
        <taxon>Fabaceae</taxon>
        <taxon>Papilionoideae</taxon>
        <taxon>50 kb inversion clade</taxon>
        <taxon>dalbergioids sensu lato</taxon>
        <taxon>Dalbergieae</taxon>
        <taxon>Pterocarpus clade</taxon>
        <taxon>Stylosanthes</taxon>
    </lineage>
</organism>
<dbReference type="EMBL" id="JASCZI010000503">
    <property type="protein sequence ID" value="MED6112146.1"/>
    <property type="molecule type" value="Genomic_DNA"/>
</dbReference>
<feature type="compositionally biased region" description="Polar residues" evidence="1">
    <location>
        <begin position="1"/>
        <end position="10"/>
    </location>
</feature>
<keyword evidence="3" id="KW-1185">Reference proteome</keyword>
<dbReference type="Proteomes" id="UP001341840">
    <property type="component" value="Unassembled WGS sequence"/>
</dbReference>
<accession>A0ABU6QL34</accession>
<name>A0ABU6QL34_9FABA</name>
<comment type="caution">
    <text evidence="2">The sequence shown here is derived from an EMBL/GenBank/DDBJ whole genome shotgun (WGS) entry which is preliminary data.</text>
</comment>